<dbReference type="AlphaFoldDB" id="A0A6B9RVF0"/>
<evidence type="ECO:0000256" key="1">
    <source>
        <dbReference type="SAM" id="SignalP"/>
    </source>
</evidence>
<feature type="signal peptide" evidence="1">
    <location>
        <begin position="1"/>
        <end position="21"/>
    </location>
</feature>
<dbReference type="GO" id="GO:0005549">
    <property type="term" value="F:odorant binding"/>
    <property type="evidence" value="ECO:0007669"/>
    <property type="project" value="InterPro"/>
</dbReference>
<proteinExistence type="evidence at transcript level"/>
<dbReference type="Gene3D" id="1.10.238.270">
    <property type="match status" value="1"/>
</dbReference>
<sequence>MGRTLFIVLLFTSVGLSPASTVEEPRCANMTMHIIIGAVYCCPYRIPFSEAAIENCDKDHDEFQCGDDCLLANDGLLGTDKRFNHSLWETHIKKVVHDPDWIDLMIGSPKSCSGFQPHLGFEKYCESGADELFFCMSLHWYMNCPKSVKISSPLCENLKKKILPCFSSMFKN</sequence>
<feature type="chain" id="PRO_5025492241" evidence="1">
    <location>
        <begin position="22"/>
        <end position="172"/>
    </location>
</feature>
<gene>
    <name evidence="2" type="primary">OBP10</name>
</gene>
<name>A0A6B9RVF0_9HEMI</name>
<keyword evidence="1" id="KW-0732">Signal</keyword>
<evidence type="ECO:0000313" key="2">
    <source>
        <dbReference type="EMBL" id="QHI06956.1"/>
    </source>
</evidence>
<protein>
    <submittedName>
        <fullName evidence="2">Odorant-binding protein 10</fullName>
    </submittedName>
</protein>
<organism evidence="2">
    <name type="scientific">Helopeltis theivora</name>
    <dbReference type="NCBI Taxonomy" id="393766"/>
    <lineage>
        <taxon>Eukaryota</taxon>
        <taxon>Metazoa</taxon>
        <taxon>Ecdysozoa</taxon>
        <taxon>Arthropoda</taxon>
        <taxon>Hexapoda</taxon>
        <taxon>Insecta</taxon>
        <taxon>Pterygota</taxon>
        <taxon>Neoptera</taxon>
        <taxon>Paraneoptera</taxon>
        <taxon>Hemiptera</taxon>
        <taxon>Heteroptera</taxon>
        <taxon>Panheteroptera</taxon>
        <taxon>Cimicomorpha</taxon>
        <taxon>Miridae</taxon>
        <taxon>Monaloniini</taxon>
        <taxon>Helopeltis</taxon>
    </lineage>
</organism>
<dbReference type="InterPro" id="IPR036728">
    <property type="entry name" value="PBP_GOBP_sf"/>
</dbReference>
<reference evidence="2" key="1">
    <citation type="submission" date="2019-06" db="EMBL/GenBank/DDBJ databases">
        <authorList>
            <person name="Wang Z."/>
        </authorList>
    </citation>
    <scope>NUCLEOTIDE SEQUENCE</scope>
</reference>
<accession>A0A6B9RVF0</accession>
<dbReference type="SUPFAM" id="SSF47565">
    <property type="entry name" value="Insect pheromone/odorant-binding proteins"/>
    <property type="match status" value="1"/>
</dbReference>
<dbReference type="EMBL" id="MN062618">
    <property type="protein sequence ID" value="QHI06956.1"/>
    <property type="molecule type" value="mRNA"/>
</dbReference>